<dbReference type="RefSeq" id="WP_113855523.1">
    <property type="nucleotide sequence ID" value="NZ_CP011940.1"/>
</dbReference>
<gene>
    <name evidence="5" type="ORF">ACGTZG_12160</name>
</gene>
<keyword evidence="2" id="KW-0238">DNA-binding</keyword>
<dbReference type="InterPro" id="IPR011010">
    <property type="entry name" value="DNA_brk_join_enz"/>
</dbReference>
<feature type="domain" description="Tyr recombinase" evidence="4">
    <location>
        <begin position="171"/>
        <end position="370"/>
    </location>
</feature>
<dbReference type="PROSITE" id="PS51898">
    <property type="entry name" value="TYR_RECOMBINASE"/>
    <property type="match status" value="1"/>
</dbReference>
<keyword evidence="3" id="KW-0233">DNA recombination</keyword>
<keyword evidence="6" id="KW-1185">Reference proteome</keyword>
<dbReference type="Proteomes" id="UP001605989">
    <property type="component" value="Unassembled WGS sequence"/>
</dbReference>
<dbReference type="InterPro" id="IPR050090">
    <property type="entry name" value="Tyrosine_recombinase_XerCD"/>
</dbReference>
<sequence>MWMEKTKTGYAFRETYTDPLTGKRRKVSVTMPSKSNTAKKAASERLQLMIQEKTKYQGTDMLFFDVIQAYIDSRQGFVKESTMLGYEMVWKRLHDYFPADTKADRVTPAYLQDVLDKLVQRFSYAYGKKVYTVLKSSCLLAERLRQVESADVIRRVTVPKVKQSVQAVEQEREKFLSKQELHDVLAQIRAESPAVALICEFQSRTGLRFGELAALRDEDYDGKEIYVNATLVWPRKKGDRPYRGDPKNIYSIRHVKLDKRAREILEHFQLRNKRRRLWEPTRHDKEGETYIFTTTEGGPVDLAYVNRTLRKIKCNKHLSTHIFRHTHISLLAEAGVPLKAIMQRVGHNEPTTTLAVYTHVTESMEDEAVEALEKIH</sequence>
<dbReference type="InterPro" id="IPR002104">
    <property type="entry name" value="Integrase_catalytic"/>
</dbReference>
<name>A0ABW7DRI6_9FIRM</name>
<dbReference type="InterPro" id="IPR010998">
    <property type="entry name" value="Integrase_recombinase_N"/>
</dbReference>
<dbReference type="EMBL" id="JBIEKR010000012">
    <property type="protein sequence ID" value="MFG6273938.1"/>
    <property type="molecule type" value="Genomic_DNA"/>
</dbReference>
<evidence type="ECO:0000313" key="6">
    <source>
        <dbReference type="Proteomes" id="UP001605989"/>
    </source>
</evidence>
<dbReference type="CDD" id="cd01189">
    <property type="entry name" value="INT_ICEBs1_C_like"/>
    <property type="match status" value="1"/>
</dbReference>
<dbReference type="PANTHER" id="PTHR30349">
    <property type="entry name" value="PHAGE INTEGRASE-RELATED"/>
    <property type="match status" value="1"/>
</dbReference>
<dbReference type="PANTHER" id="PTHR30349:SF64">
    <property type="entry name" value="PROPHAGE INTEGRASE INTD-RELATED"/>
    <property type="match status" value="1"/>
</dbReference>
<reference evidence="5 6" key="1">
    <citation type="submission" date="2024-10" db="EMBL/GenBank/DDBJ databases">
        <authorList>
            <person name="Sang B.-I."/>
            <person name="Prabhaharan D."/>
        </authorList>
    </citation>
    <scope>NUCLEOTIDE SEQUENCE [LARGE SCALE GENOMIC DNA]</scope>
    <source>
        <strain evidence="5 6">MH</strain>
    </source>
</reference>
<dbReference type="Gene3D" id="1.10.150.130">
    <property type="match status" value="1"/>
</dbReference>
<evidence type="ECO:0000256" key="3">
    <source>
        <dbReference type="ARBA" id="ARBA00023172"/>
    </source>
</evidence>
<dbReference type="Gene3D" id="1.10.443.10">
    <property type="entry name" value="Intergrase catalytic core"/>
    <property type="match status" value="1"/>
</dbReference>
<dbReference type="SUPFAM" id="SSF56349">
    <property type="entry name" value="DNA breaking-rejoining enzymes"/>
    <property type="match status" value="1"/>
</dbReference>
<dbReference type="Pfam" id="PF00589">
    <property type="entry name" value="Phage_integrase"/>
    <property type="match status" value="1"/>
</dbReference>
<evidence type="ECO:0000256" key="1">
    <source>
        <dbReference type="ARBA" id="ARBA00008857"/>
    </source>
</evidence>
<comment type="caution">
    <text evidence="5">The sequence shown here is derived from an EMBL/GenBank/DDBJ whole genome shotgun (WGS) entry which is preliminary data.</text>
</comment>
<proteinExistence type="inferred from homology"/>
<dbReference type="InterPro" id="IPR013762">
    <property type="entry name" value="Integrase-like_cat_sf"/>
</dbReference>
<comment type="similarity">
    <text evidence="1">Belongs to the 'phage' integrase family.</text>
</comment>
<accession>A0ABW7DRI6</accession>
<protein>
    <submittedName>
        <fullName evidence="5">Tyrosine-type recombinase/integrase</fullName>
    </submittedName>
</protein>
<evidence type="ECO:0000259" key="4">
    <source>
        <dbReference type="PROSITE" id="PS51898"/>
    </source>
</evidence>
<organism evidence="5 6">
    <name type="scientific">Megasphaera hexanoica</name>
    <dbReference type="NCBI Taxonomy" id="1675036"/>
    <lineage>
        <taxon>Bacteria</taxon>
        <taxon>Bacillati</taxon>
        <taxon>Bacillota</taxon>
        <taxon>Negativicutes</taxon>
        <taxon>Veillonellales</taxon>
        <taxon>Veillonellaceae</taxon>
        <taxon>Megasphaera</taxon>
    </lineage>
</organism>
<evidence type="ECO:0000313" key="5">
    <source>
        <dbReference type="EMBL" id="MFG6273938.1"/>
    </source>
</evidence>
<evidence type="ECO:0000256" key="2">
    <source>
        <dbReference type="ARBA" id="ARBA00023125"/>
    </source>
</evidence>